<comment type="caution">
    <text evidence="3">The sequence shown here is derived from an EMBL/GenBank/DDBJ whole genome shotgun (WGS) entry which is preliminary data.</text>
</comment>
<keyword evidence="4" id="KW-1185">Reference proteome</keyword>
<accession>A0A315UVT0</accession>
<sequence>MDGPSDSMKTTEECSPDQSPDEDDTMMCSNNKCRRTETLFNACLYFKSCHSCYTYYCSRNCRREDWDIHKESCLYGRIGSTCRHIIKHCRETVEVHKAFSRIAKVGYLSRGRGVLFLGFPNPSSSCSFLQYGLNSLPMSPTYLSLRELESFKDNLGEYCNELQEAGKEYDPNECFILNVSIAVGDQLADGPSPRNQAPTVRKYAKIALASFSPERKVHKKESDMETLILTPPPGMADIDMEGEEEWSYESGQNFNFLTKRQNSRVFWLSKVESRSTATLGSICFSRRYMGPVGKSRGRELQLLLEWFAASYEAARMRISASKSEVMVLSQKRVECLLWVGGLEGLSCPKWRSLSTIDSIVVGLSIVGNVF</sequence>
<dbReference type="GO" id="GO:0045216">
    <property type="term" value="P:cell-cell junction organization"/>
    <property type="evidence" value="ECO:0007669"/>
    <property type="project" value="InterPro"/>
</dbReference>
<dbReference type="InterPro" id="IPR058586">
    <property type="entry name" value="Ajm-1"/>
</dbReference>
<proteinExistence type="predicted"/>
<evidence type="ECO:0000313" key="4">
    <source>
        <dbReference type="Proteomes" id="UP000250572"/>
    </source>
</evidence>
<dbReference type="EMBL" id="NHOQ01002726">
    <property type="protein sequence ID" value="PWA15247.1"/>
    <property type="molecule type" value="Genomic_DNA"/>
</dbReference>
<protein>
    <recommendedName>
        <fullName evidence="2">Apical junction molecule ajm1 alpha/beta domain-containing protein</fullName>
    </recommendedName>
</protein>
<gene>
    <name evidence="3" type="ORF">CCH79_00020355</name>
</gene>
<reference evidence="3 4" key="1">
    <citation type="journal article" date="2018" name="G3 (Bethesda)">
        <title>A High-Quality Reference Genome for the Invasive Mosquitofish Gambusia affinis Using a Chicago Library.</title>
        <authorList>
            <person name="Hoffberg S.L."/>
            <person name="Troendle N.J."/>
            <person name="Glenn T.C."/>
            <person name="Mahmud O."/>
            <person name="Louha S."/>
            <person name="Chalopin D."/>
            <person name="Bennetzen J.L."/>
            <person name="Mauricio R."/>
        </authorList>
    </citation>
    <scope>NUCLEOTIDE SEQUENCE [LARGE SCALE GENOMIC DNA]</scope>
    <source>
        <strain evidence="3">NE01/NJP1002.9</strain>
        <tissue evidence="3">Muscle</tissue>
    </source>
</reference>
<feature type="domain" description="Apical junction molecule ajm1 alpha/beta" evidence="2">
    <location>
        <begin position="74"/>
        <end position="186"/>
    </location>
</feature>
<name>A0A315UVT0_GAMAF</name>
<evidence type="ECO:0000313" key="3">
    <source>
        <dbReference type="EMBL" id="PWA15247.1"/>
    </source>
</evidence>
<dbReference type="Proteomes" id="UP000250572">
    <property type="component" value="Unassembled WGS sequence"/>
</dbReference>
<dbReference type="Gene3D" id="6.10.140.2220">
    <property type="match status" value="1"/>
</dbReference>
<dbReference type="Pfam" id="PF26649">
    <property type="entry name" value="Ajm-1"/>
    <property type="match status" value="1"/>
</dbReference>
<organism evidence="3 4">
    <name type="scientific">Gambusia affinis</name>
    <name type="common">Western mosquitofish</name>
    <name type="synonym">Heterandria affinis</name>
    <dbReference type="NCBI Taxonomy" id="33528"/>
    <lineage>
        <taxon>Eukaryota</taxon>
        <taxon>Metazoa</taxon>
        <taxon>Chordata</taxon>
        <taxon>Craniata</taxon>
        <taxon>Vertebrata</taxon>
        <taxon>Euteleostomi</taxon>
        <taxon>Actinopterygii</taxon>
        <taxon>Neopterygii</taxon>
        <taxon>Teleostei</taxon>
        <taxon>Neoteleostei</taxon>
        <taxon>Acanthomorphata</taxon>
        <taxon>Ovalentaria</taxon>
        <taxon>Atherinomorphae</taxon>
        <taxon>Cyprinodontiformes</taxon>
        <taxon>Poeciliidae</taxon>
        <taxon>Poeciliinae</taxon>
        <taxon>Gambusia</taxon>
    </lineage>
</organism>
<dbReference type="InterPro" id="IPR038825">
    <property type="entry name" value="Apical_junction"/>
</dbReference>
<dbReference type="GO" id="GO:0005886">
    <property type="term" value="C:plasma membrane"/>
    <property type="evidence" value="ECO:0007669"/>
    <property type="project" value="TreeGrafter"/>
</dbReference>
<evidence type="ECO:0000256" key="1">
    <source>
        <dbReference type="SAM" id="MobiDB-lite"/>
    </source>
</evidence>
<dbReference type="GO" id="GO:0043296">
    <property type="term" value="C:apical junction complex"/>
    <property type="evidence" value="ECO:0007669"/>
    <property type="project" value="TreeGrafter"/>
</dbReference>
<feature type="region of interest" description="Disordered" evidence="1">
    <location>
        <begin position="1"/>
        <end position="24"/>
    </location>
</feature>
<dbReference type="PANTHER" id="PTHR21517">
    <property type="entry name" value="APICAL JUNCTION COMPONENT 1 HOMOLOG"/>
    <property type="match status" value="1"/>
</dbReference>
<evidence type="ECO:0000259" key="2">
    <source>
        <dbReference type="Pfam" id="PF26649"/>
    </source>
</evidence>
<feature type="non-terminal residue" evidence="3">
    <location>
        <position position="370"/>
    </location>
</feature>
<dbReference type="SUPFAM" id="SSF144232">
    <property type="entry name" value="HIT/MYND zinc finger-like"/>
    <property type="match status" value="1"/>
</dbReference>
<dbReference type="AlphaFoldDB" id="A0A315UVT0"/>
<dbReference type="PANTHER" id="PTHR21517:SF5">
    <property type="entry name" value="APICAL JUNCTION COMPONENT 1 HOMOLOG"/>
    <property type="match status" value="1"/>
</dbReference>